<dbReference type="AlphaFoldDB" id="A0A6C0JZ39"/>
<protein>
    <submittedName>
        <fullName evidence="1">Uncharacterized protein</fullName>
    </submittedName>
</protein>
<reference evidence="1" key="1">
    <citation type="journal article" date="2020" name="Nature">
        <title>Giant virus diversity and host interactions through global metagenomics.</title>
        <authorList>
            <person name="Schulz F."/>
            <person name="Roux S."/>
            <person name="Paez-Espino D."/>
            <person name="Jungbluth S."/>
            <person name="Walsh D.A."/>
            <person name="Denef V.J."/>
            <person name="McMahon K.D."/>
            <person name="Konstantinidis K.T."/>
            <person name="Eloe-Fadrosh E.A."/>
            <person name="Kyrpides N.C."/>
            <person name="Woyke T."/>
        </authorList>
    </citation>
    <scope>NUCLEOTIDE SEQUENCE</scope>
    <source>
        <strain evidence="1">GVMAG-S-1064190-84</strain>
    </source>
</reference>
<sequence>MEINYNRNALSMTGITPVSTDQQIINEQVYINKDDIELNTLAITTLETRVDGLDTDVAQNTADITALTTVVNTNTSNISTNTSNIATNTSNIATNTTNISANATAIANINTDIGELTLLEASIDANTIDITNLQSIGTNWVYNNSYGNPYSLTGYNQLFA</sequence>
<dbReference type="EMBL" id="MN740702">
    <property type="protein sequence ID" value="QHU09044.1"/>
    <property type="molecule type" value="Genomic_DNA"/>
</dbReference>
<evidence type="ECO:0000313" key="1">
    <source>
        <dbReference type="EMBL" id="QHU09044.1"/>
    </source>
</evidence>
<accession>A0A6C0JZ39</accession>
<proteinExistence type="predicted"/>
<dbReference type="Gene3D" id="1.20.5.340">
    <property type="match status" value="1"/>
</dbReference>
<name>A0A6C0JZ39_9ZZZZ</name>
<organism evidence="1">
    <name type="scientific">viral metagenome</name>
    <dbReference type="NCBI Taxonomy" id="1070528"/>
    <lineage>
        <taxon>unclassified sequences</taxon>
        <taxon>metagenomes</taxon>
        <taxon>organismal metagenomes</taxon>
    </lineage>
</organism>